<evidence type="ECO:0000256" key="2">
    <source>
        <dbReference type="SAM" id="SignalP"/>
    </source>
</evidence>
<dbReference type="PROSITE" id="PS51257">
    <property type="entry name" value="PROKAR_LIPOPROTEIN"/>
    <property type="match status" value="1"/>
</dbReference>
<dbReference type="EMBL" id="DXFW01000002">
    <property type="protein sequence ID" value="HIX04608.1"/>
    <property type="molecule type" value="Genomic_DNA"/>
</dbReference>
<reference evidence="3" key="1">
    <citation type="journal article" date="2021" name="PeerJ">
        <title>Extensive microbial diversity within the chicken gut microbiome revealed by metagenomics and culture.</title>
        <authorList>
            <person name="Gilroy R."/>
            <person name="Ravi A."/>
            <person name="Getino M."/>
            <person name="Pursley I."/>
            <person name="Horton D.L."/>
            <person name="Alikhan N.F."/>
            <person name="Baker D."/>
            <person name="Gharbi K."/>
            <person name="Hall N."/>
            <person name="Watson M."/>
            <person name="Adriaenssens E.M."/>
            <person name="Foster-Nyarko E."/>
            <person name="Jarju S."/>
            <person name="Secka A."/>
            <person name="Antonio M."/>
            <person name="Oren A."/>
            <person name="Chaudhuri R.R."/>
            <person name="La Ragione R."/>
            <person name="Hildebrand F."/>
            <person name="Pallen M.J."/>
        </authorList>
    </citation>
    <scope>NUCLEOTIDE SEQUENCE</scope>
    <source>
        <strain evidence="3">2239</strain>
    </source>
</reference>
<evidence type="ECO:0000313" key="4">
    <source>
        <dbReference type="Proteomes" id="UP000824193"/>
    </source>
</evidence>
<dbReference type="Proteomes" id="UP000824193">
    <property type="component" value="Unassembled WGS sequence"/>
</dbReference>
<comment type="caution">
    <text evidence="3">The sequence shown here is derived from an EMBL/GenBank/DDBJ whole genome shotgun (WGS) entry which is preliminary data.</text>
</comment>
<protein>
    <recommendedName>
        <fullName evidence="5">Lipoprotein</fullName>
    </recommendedName>
</protein>
<feature type="chain" id="PRO_5039455331" description="Lipoprotein" evidence="2">
    <location>
        <begin position="23"/>
        <end position="258"/>
    </location>
</feature>
<organism evidence="3 4">
    <name type="scientific">Candidatus Allofournierella pullicola</name>
    <dbReference type="NCBI Taxonomy" id="2838596"/>
    <lineage>
        <taxon>Bacteria</taxon>
        <taxon>Bacillati</taxon>
        <taxon>Bacillota</taxon>
        <taxon>Clostridia</taxon>
        <taxon>Eubacteriales</taxon>
        <taxon>Oscillospiraceae</taxon>
        <taxon>Allofournierella</taxon>
    </lineage>
</organism>
<sequence>MKMRFAALAALFALAAALTACSGGPQSAPAPSLPPQSAASGPESTAPDSEAGSAPEPSGKSETETKGVGGSISGYKSFTIHYEDDTESAIERGVEGLTYTLEGVKVYDSITESGVDMYGCTVDSEDILARPFVLVELKADYAAPDGGETEVIADANDLTPLLLTDKLEEGSEPAFPALGYFSLRPEEGDAKLDSQHQAYCYVIKDGESLTFQLGIFCDRALIDAKNLYLEVNAVPAPPDGGTVTGDTARRMFDLLGEQ</sequence>
<name>A0A9D1V283_9FIRM</name>
<feature type="signal peptide" evidence="2">
    <location>
        <begin position="1"/>
        <end position="22"/>
    </location>
</feature>
<feature type="region of interest" description="Disordered" evidence="1">
    <location>
        <begin position="21"/>
        <end position="70"/>
    </location>
</feature>
<evidence type="ECO:0000256" key="1">
    <source>
        <dbReference type="SAM" id="MobiDB-lite"/>
    </source>
</evidence>
<gene>
    <name evidence="3" type="ORF">H9865_00645</name>
</gene>
<proteinExistence type="predicted"/>
<reference evidence="3" key="2">
    <citation type="submission" date="2021-04" db="EMBL/GenBank/DDBJ databases">
        <authorList>
            <person name="Gilroy R."/>
        </authorList>
    </citation>
    <scope>NUCLEOTIDE SEQUENCE</scope>
    <source>
        <strain evidence="3">2239</strain>
    </source>
</reference>
<accession>A0A9D1V283</accession>
<dbReference type="AlphaFoldDB" id="A0A9D1V283"/>
<evidence type="ECO:0008006" key="5">
    <source>
        <dbReference type="Google" id="ProtNLM"/>
    </source>
</evidence>
<evidence type="ECO:0000313" key="3">
    <source>
        <dbReference type="EMBL" id="HIX04608.1"/>
    </source>
</evidence>
<feature type="compositionally biased region" description="Low complexity" evidence="1">
    <location>
        <begin position="21"/>
        <end position="42"/>
    </location>
</feature>
<keyword evidence="2" id="KW-0732">Signal</keyword>